<gene>
    <name evidence="5" type="ORF">BHAMNSH16_00720</name>
</gene>
<dbReference type="InterPro" id="IPR052021">
    <property type="entry name" value="Type-I_RS_S_subunit"/>
</dbReference>
<evidence type="ECO:0000256" key="1">
    <source>
        <dbReference type="ARBA" id="ARBA00010923"/>
    </source>
</evidence>
<protein>
    <recommendedName>
        <fullName evidence="4">Type I restriction modification DNA specificity domain-containing protein</fullName>
    </recommendedName>
</protein>
<dbReference type="Proteomes" id="UP000264880">
    <property type="component" value="Chromosome"/>
</dbReference>
<dbReference type="SUPFAM" id="SSF116734">
    <property type="entry name" value="DNA methylase specificity domain"/>
    <property type="match status" value="2"/>
</dbReference>
<dbReference type="RefSeq" id="WP_088859727.1">
    <property type="nucleotide sequence ID" value="NZ_CP019914.1"/>
</dbReference>
<dbReference type="AlphaFoldDB" id="A0AAC9TSE0"/>
<organism evidence="5 6">
    <name type="scientific">Brachyspira hampsonii</name>
    <dbReference type="NCBI Taxonomy" id="1287055"/>
    <lineage>
        <taxon>Bacteria</taxon>
        <taxon>Pseudomonadati</taxon>
        <taxon>Spirochaetota</taxon>
        <taxon>Spirochaetia</taxon>
        <taxon>Brachyspirales</taxon>
        <taxon>Brachyspiraceae</taxon>
        <taxon>Brachyspira</taxon>
    </lineage>
</organism>
<dbReference type="Gene3D" id="3.90.220.20">
    <property type="entry name" value="DNA methylase specificity domains"/>
    <property type="match status" value="2"/>
</dbReference>
<dbReference type="InterPro" id="IPR000055">
    <property type="entry name" value="Restrct_endonuc_typeI_TRD"/>
</dbReference>
<evidence type="ECO:0000313" key="5">
    <source>
        <dbReference type="EMBL" id="ASJ20257.1"/>
    </source>
</evidence>
<proteinExistence type="inferred from homology"/>
<dbReference type="Pfam" id="PF01420">
    <property type="entry name" value="Methylase_S"/>
    <property type="match status" value="2"/>
</dbReference>
<evidence type="ECO:0000256" key="3">
    <source>
        <dbReference type="ARBA" id="ARBA00023125"/>
    </source>
</evidence>
<reference evidence="5 6" key="1">
    <citation type="submission" date="2017-02" db="EMBL/GenBank/DDBJ databases">
        <title>Complete genome sequence of Brachyspira hampsonii genomovar I strain NSH-16 (ATCC BAA-2463).</title>
        <authorList>
            <person name="Mirajkar N.S."/>
            <person name="Gebhart C.J."/>
        </authorList>
    </citation>
    <scope>NUCLEOTIDE SEQUENCE [LARGE SCALE GENOMIC DNA]</scope>
    <source>
        <strain evidence="5 6">NSH-16</strain>
    </source>
</reference>
<keyword evidence="6" id="KW-1185">Reference proteome</keyword>
<keyword evidence="2" id="KW-0680">Restriction system</keyword>
<keyword evidence="3" id="KW-0238">DNA-binding</keyword>
<accession>A0AAC9TSE0</accession>
<dbReference type="PANTHER" id="PTHR30408:SF12">
    <property type="entry name" value="TYPE I RESTRICTION ENZYME MJAVIII SPECIFICITY SUBUNIT"/>
    <property type="match status" value="1"/>
</dbReference>
<feature type="domain" description="Type I restriction modification DNA specificity" evidence="4">
    <location>
        <begin position="27"/>
        <end position="193"/>
    </location>
</feature>
<evidence type="ECO:0000256" key="2">
    <source>
        <dbReference type="ARBA" id="ARBA00022747"/>
    </source>
</evidence>
<dbReference type="InterPro" id="IPR044946">
    <property type="entry name" value="Restrct_endonuc_typeI_TRD_sf"/>
</dbReference>
<comment type="similarity">
    <text evidence="1">Belongs to the type-I restriction system S methylase family.</text>
</comment>
<dbReference type="REBASE" id="254193">
    <property type="entry name" value="S2.BhaNSH16ORF745P"/>
</dbReference>
<dbReference type="PANTHER" id="PTHR30408">
    <property type="entry name" value="TYPE-1 RESTRICTION ENZYME ECOKI SPECIFICITY PROTEIN"/>
    <property type="match status" value="1"/>
</dbReference>
<dbReference type="EMBL" id="CP019914">
    <property type="protein sequence ID" value="ASJ20257.1"/>
    <property type="molecule type" value="Genomic_DNA"/>
</dbReference>
<evidence type="ECO:0000259" key="4">
    <source>
        <dbReference type="Pfam" id="PF01420"/>
    </source>
</evidence>
<name>A0AAC9TSE0_9SPIR</name>
<dbReference type="GO" id="GO:0009307">
    <property type="term" value="P:DNA restriction-modification system"/>
    <property type="evidence" value="ECO:0007669"/>
    <property type="project" value="UniProtKB-KW"/>
</dbReference>
<feature type="domain" description="Type I restriction modification DNA specificity" evidence="4">
    <location>
        <begin position="233"/>
        <end position="387"/>
    </location>
</feature>
<sequence length="432" mass="49391">MKKNQKEWQEVYFGDKNFISIIDGDRGKNYPKENDFFDEEFCLFLNTKNVTKNGFNFQSNKYITEEKDSILRNGKLNRYDIVMTTRGTIGNIAFYGDNIPYDNIRINSGMVIIRAEHNKIIPKYLYMLLKSKYIQDKISMLTTGTAQPQLPISDIIKINFLLPSLEEQKKIASILSSLDDKIELNNRMNKILEEMAQTIFKEWFVNFNFPGEDGKPYKDSGGKMIESELGEIPEGWRVGTIGEYSKVKSGFAFKSSWWIDKGIPVIKIQNVSSENINIEECSFVDEDKYKAAEIFRVNAGDLLIAMTGATLGKFAIVPKLKKDALVNQRVGKFFLGDDPIKKLPFIYSLLKLSSISNIIVSLGTGSAQPNISPTDIENIKIVYPNEDILNKYNQYTEKIFIKIINARDENHKLASIRDTLLPRLMSGEIRLK</sequence>
<dbReference type="KEGG" id="bhp:BHAMNSH16_00720"/>
<evidence type="ECO:0000313" key="6">
    <source>
        <dbReference type="Proteomes" id="UP000264880"/>
    </source>
</evidence>
<dbReference type="CDD" id="cd17278">
    <property type="entry name" value="RMtype1_S_LdeBORF1052P-TRD2-CR2"/>
    <property type="match status" value="1"/>
</dbReference>
<dbReference type="GO" id="GO:0003677">
    <property type="term" value="F:DNA binding"/>
    <property type="evidence" value="ECO:0007669"/>
    <property type="project" value="UniProtKB-KW"/>
</dbReference>